<dbReference type="EC" id="2.6.1.76" evidence="7"/>
<dbReference type="PIRSF" id="PIRSF000521">
    <property type="entry name" value="Transaminase_4ab_Lys_Orn"/>
    <property type="match status" value="1"/>
</dbReference>
<comment type="catalytic activity">
    <reaction evidence="7">
        <text>L-2,4-diaminobutanoate + 2-oxoglutarate = L-aspartate 4-semialdehyde + L-glutamate</text>
        <dbReference type="Rhea" id="RHEA:11160"/>
        <dbReference type="ChEBI" id="CHEBI:16810"/>
        <dbReference type="ChEBI" id="CHEBI:29985"/>
        <dbReference type="ChEBI" id="CHEBI:58761"/>
        <dbReference type="ChEBI" id="CHEBI:537519"/>
        <dbReference type="EC" id="2.6.1.76"/>
    </reaction>
</comment>
<evidence type="ECO:0000313" key="8">
    <source>
        <dbReference type="EMBL" id="SCZ63503.1"/>
    </source>
</evidence>
<dbReference type="OrthoDB" id="9770449at2"/>
<evidence type="ECO:0000256" key="5">
    <source>
        <dbReference type="ARBA" id="ARBA00022898"/>
    </source>
</evidence>
<dbReference type="GO" id="GO:0047307">
    <property type="term" value="F:diaminobutyrate-pyruvate transaminase activity"/>
    <property type="evidence" value="ECO:0007669"/>
    <property type="project" value="InterPro"/>
</dbReference>
<reference evidence="8 9" key="1">
    <citation type="submission" date="2016-10" db="EMBL/GenBank/DDBJ databases">
        <authorList>
            <person name="de Groot N.N."/>
        </authorList>
    </citation>
    <scope>NUCLEOTIDE SEQUENCE [LARGE SCALE GENOMIC DNA]</scope>
    <source>
        <strain evidence="8 9">HLD2</strain>
    </source>
</reference>
<dbReference type="PROSITE" id="PS00600">
    <property type="entry name" value="AA_TRANSFER_CLASS_3"/>
    <property type="match status" value="1"/>
</dbReference>
<dbReference type="InterPro" id="IPR005814">
    <property type="entry name" value="Aminotrans_3"/>
</dbReference>
<dbReference type="RefSeq" id="WP_092997605.1">
    <property type="nucleotide sequence ID" value="NZ_FMWD01000007.1"/>
</dbReference>
<dbReference type="Gene3D" id="3.40.640.10">
    <property type="entry name" value="Type I PLP-dependent aspartate aminotransferase-like (Major domain)"/>
    <property type="match status" value="1"/>
</dbReference>
<dbReference type="NCBIfam" id="NF006733">
    <property type="entry name" value="PRK09264.1"/>
    <property type="match status" value="1"/>
</dbReference>
<dbReference type="CDD" id="cd00610">
    <property type="entry name" value="OAT_like"/>
    <property type="match status" value="1"/>
</dbReference>
<dbReference type="GO" id="GO:0019491">
    <property type="term" value="P:ectoine biosynthetic process"/>
    <property type="evidence" value="ECO:0007669"/>
    <property type="project" value="UniProtKB-UniPathway"/>
</dbReference>
<dbReference type="NCBIfam" id="TIGR02407">
    <property type="entry name" value="ectoine_ectB"/>
    <property type="match status" value="1"/>
</dbReference>
<dbReference type="PANTHER" id="PTHR43552">
    <property type="entry name" value="DIAMINOBUTYRATE--2-OXOGLUTARATE AMINOTRANSFERASE"/>
    <property type="match status" value="1"/>
</dbReference>
<keyword evidence="5 6" id="KW-0663">Pyridoxal phosphate</keyword>
<comment type="similarity">
    <text evidence="2 6">Belongs to the class-III pyridoxal-phosphate-dependent aminotransferase family.</text>
</comment>
<organism evidence="8 9">
    <name type="scientific">Thiohalomonas denitrificans</name>
    <dbReference type="NCBI Taxonomy" id="415747"/>
    <lineage>
        <taxon>Bacteria</taxon>
        <taxon>Pseudomonadati</taxon>
        <taxon>Pseudomonadota</taxon>
        <taxon>Gammaproteobacteria</taxon>
        <taxon>Thiohalomonadales</taxon>
        <taxon>Thiohalomonadaceae</taxon>
        <taxon>Thiohalomonas</taxon>
    </lineage>
</organism>
<gene>
    <name evidence="8" type="ORF">SAMN03097708_02492</name>
</gene>
<protein>
    <recommendedName>
        <fullName evidence="7">Diaminobutyrate--2-oxoglutarate transaminase</fullName>
        <ecNumber evidence="7">2.6.1.76</ecNumber>
    </recommendedName>
    <alternativeName>
        <fullName evidence="7">DABA aminotransferase</fullName>
    </alternativeName>
</protein>
<dbReference type="AlphaFoldDB" id="A0A1G5QNU6"/>
<comment type="pathway">
    <text evidence="7">Amine and polyamine biosynthesis; ectoine biosynthesis; L-ectoine from L-aspartate 4-semialdehyde: step 1/3.</text>
</comment>
<dbReference type="InterPro" id="IPR015421">
    <property type="entry name" value="PyrdxlP-dep_Trfase_major"/>
</dbReference>
<comment type="cofactor">
    <cofactor evidence="1 7">
        <name>pyridoxal 5'-phosphate</name>
        <dbReference type="ChEBI" id="CHEBI:597326"/>
    </cofactor>
</comment>
<comment type="function">
    <text evidence="7">Catalyzes reversively the conversion of L-aspartate beta-semialdehyde (ASA) to L-2,4-diaminobutyrate (DABA) by transamination with L-glutamate.</text>
</comment>
<proteinExistence type="inferred from homology"/>
<evidence type="ECO:0000313" key="9">
    <source>
        <dbReference type="Proteomes" id="UP000199648"/>
    </source>
</evidence>
<dbReference type="InterPro" id="IPR015424">
    <property type="entry name" value="PyrdxlP-dep_Trfase"/>
</dbReference>
<dbReference type="STRING" id="415747.SAMN03097708_02492"/>
<accession>A0A1G5QNU6</accession>
<dbReference type="Gene3D" id="3.90.1150.10">
    <property type="entry name" value="Aspartate Aminotransferase, domain 1"/>
    <property type="match status" value="1"/>
</dbReference>
<dbReference type="InterPro" id="IPR012773">
    <property type="entry name" value="Ectoine_EctB"/>
</dbReference>
<dbReference type="SUPFAM" id="SSF53383">
    <property type="entry name" value="PLP-dependent transferases"/>
    <property type="match status" value="1"/>
</dbReference>
<dbReference type="InterPro" id="IPR004637">
    <property type="entry name" value="Dat"/>
</dbReference>
<evidence type="ECO:0000256" key="4">
    <source>
        <dbReference type="ARBA" id="ARBA00022679"/>
    </source>
</evidence>
<evidence type="ECO:0000256" key="1">
    <source>
        <dbReference type="ARBA" id="ARBA00001933"/>
    </source>
</evidence>
<dbReference type="EMBL" id="FMWD01000007">
    <property type="protein sequence ID" value="SCZ63503.1"/>
    <property type="molecule type" value="Genomic_DNA"/>
</dbReference>
<dbReference type="Pfam" id="PF00202">
    <property type="entry name" value="Aminotran_3"/>
    <property type="match status" value="1"/>
</dbReference>
<evidence type="ECO:0000256" key="3">
    <source>
        <dbReference type="ARBA" id="ARBA00022576"/>
    </source>
</evidence>
<evidence type="ECO:0000256" key="2">
    <source>
        <dbReference type="ARBA" id="ARBA00008954"/>
    </source>
</evidence>
<sequence length="426" mass="47450">MRIFEQLESEVRGYVRSFPTIFKTAKGSFLWNEDGTKFIDFFSGAGTLNYGHNNPIISQAMIEHLQNDGIVHGLDKATVAKKEFLQTFYDNILAPRNLEYKVQFTGPTGTNAVETALKLARMVKRRSNIIAFTNGYHGLTLGSLAVTGNTFYRDEFYGMRLNADHMPFDGYFGPDVNTVDYLRKFLSDNSSGIDLPAAVILETVQGEGGINVASVEWLQQLAELCREFDILLIVDDIQVGNGRTGNFFSFERAGIKPDMVTVSKSIGGGMPLAMLLMRPELDQWKPGEHTGTFRGNNLAFVAATQALSYWENDDLTEAVRYKGQIMEQELKAIAEKYPQLISDVRGLGMVWGLEIPRSGFAGEIAKECFENDLIIELAGSEDQVVKFLPALTIEEETLREGLAVIDKAIGDLLQKKEDLRTGDTHQ</sequence>
<dbReference type="PANTHER" id="PTHR43552:SF2">
    <property type="entry name" value="DIAMINOBUTYRATE--2-OXOGLUTARATE TRANSAMINASE"/>
    <property type="match status" value="1"/>
</dbReference>
<keyword evidence="4 7" id="KW-0808">Transferase</keyword>
<keyword evidence="9" id="KW-1185">Reference proteome</keyword>
<dbReference type="UniPathway" id="UPA00067">
    <property type="reaction ID" value="UER00121"/>
</dbReference>
<dbReference type="NCBIfam" id="TIGR00709">
    <property type="entry name" value="dat"/>
    <property type="match status" value="1"/>
</dbReference>
<evidence type="ECO:0000256" key="7">
    <source>
        <dbReference type="RuleBase" id="RU365034"/>
    </source>
</evidence>
<dbReference type="FunFam" id="3.40.640.10:FF:000004">
    <property type="entry name" value="Acetylornithine aminotransferase"/>
    <property type="match status" value="1"/>
</dbReference>
<evidence type="ECO:0000256" key="6">
    <source>
        <dbReference type="RuleBase" id="RU003560"/>
    </source>
</evidence>
<dbReference type="Proteomes" id="UP000199648">
    <property type="component" value="Unassembled WGS sequence"/>
</dbReference>
<name>A0A1G5QNU6_9GAMM</name>
<dbReference type="GO" id="GO:0030170">
    <property type="term" value="F:pyridoxal phosphate binding"/>
    <property type="evidence" value="ECO:0007669"/>
    <property type="project" value="InterPro"/>
</dbReference>
<dbReference type="InterPro" id="IPR049704">
    <property type="entry name" value="Aminotrans_3_PPA_site"/>
</dbReference>
<dbReference type="GO" id="GO:0045303">
    <property type="term" value="F:diaminobutyrate-2-oxoglutarate transaminase activity"/>
    <property type="evidence" value="ECO:0007669"/>
    <property type="project" value="UniProtKB-EC"/>
</dbReference>
<dbReference type="InterPro" id="IPR015422">
    <property type="entry name" value="PyrdxlP-dep_Trfase_small"/>
</dbReference>
<keyword evidence="3 7" id="KW-0032">Aminotransferase</keyword>